<dbReference type="PANTHER" id="PTHR43162:SF1">
    <property type="entry name" value="PRESTALK A DIFFERENTIATION PROTEIN A"/>
    <property type="match status" value="1"/>
</dbReference>
<proteinExistence type="predicted"/>
<dbReference type="InterPro" id="IPR051604">
    <property type="entry name" value="Ergot_Alk_Oxidoreductase"/>
</dbReference>
<sequence>MNSTEIRPSRPTVLVTGATGAVGRHLVATLLARGATVRALTRKPEDANLPEAVEVVAGDLADATTLGAQVFEGVDRVFVFPARGIDVFLDAAVAAGVHRFTVLSSLAAAKEFPRDHGSASQLHHSAIEAAVTDRTDGWTILRPGTFANNLLEWRWQISSGAPIRAPYLASAQAPVHEYDVAEAAAETLLSDDYAGQIIPITGPQAVTRSDQVATLAAEIGREIPLIEITADEFRTEMAQFIPEPIMKMLLDYWSDTATTPDRVRPVTKVTGKPGRTLAEWAADHRADFGA</sequence>
<protein>
    <submittedName>
        <fullName evidence="2">NAD(P)H-binding protein</fullName>
    </submittedName>
</protein>
<dbReference type="Pfam" id="PF13460">
    <property type="entry name" value="NAD_binding_10"/>
    <property type="match status" value="1"/>
</dbReference>
<evidence type="ECO:0000313" key="3">
    <source>
        <dbReference type="Proteomes" id="UP000733379"/>
    </source>
</evidence>
<evidence type="ECO:0000313" key="2">
    <source>
        <dbReference type="EMBL" id="MBU3060585.1"/>
    </source>
</evidence>
<dbReference type="PANTHER" id="PTHR43162">
    <property type="match status" value="1"/>
</dbReference>
<accession>A0ABS6ASM0</accession>
<dbReference type="Proteomes" id="UP000733379">
    <property type="component" value="Unassembled WGS sequence"/>
</dbReference>
<name>A0ABS6ASM0_9NOCA</name>
<organism evidence="2 3">
    <name type="scientific">Nocardia albiluteola</name>
    <dbReference type="NCBI Taxonomy" id="2842303"/>
    <lineage>
        <taxon>Bacteria</taxon>
        <taxon>Bacillati</taxon>
        <taxon>Actinomycetota</taxon>
        <taxon>Actinomycetes</taxon>
        <taxon>Mycobacteriales</taxon>
        <taxon>Nocardiaceae</taxon>
        <taxon>Nocardia</taxon>
    </lineage>
</organism>
<reference evidence="2 3" key="1">
    <citation type="submission" date="2021-06" db="EMBL/GenBank/DDBJ databases">
        <title>Actinomycetes sequencing.</title>
        <authorList>
            <person name="Shan Q."/>
        </authorList>
    </citation>
    <scope>NUCLEOTIDE SEQUENCE [LARGE SCALE GENOMIC DNA]</scope>
    <source>
        <strain evidence="2 3">NEAU-G5</strain>
    </source>
</reference>
<dbReference type="SUPFAM" id="SSF51735">
    <property type="entry name" value="NAD(P)-binding Rossmann-fold domains"/>
    <property type="match status" value="1"/>
</dbReference>
<comment type="caution">
    <text evidence="2">The sequence shown here is derived from an EMBL/GenBank/DDBJ whole genome shotgun (WGS) entry which is preliminary data.</text>
</comment>
<keyword evidence="3" id="KW-1185">Reference proteome</keyword>
<gene>
    <name evidence="2" type="ORF">KO481_03505</name>
</gene>
<dbReference type="RefSeq" id="WP_215915426.1">
    <property type="nucleotide sequence ID" value="NZ_JAHKNI010000001.1"/>
</dbReference>
<evidence type="ECO:0000259" key="1">
    <source>
        <dbReference type="Pfam" id="PF13460"/>
    </source>
</evidence>
<dbReference type="InterPro" id="IPR016040">
    <property type="entry name" value="NAD(P)-bd_dom"/>
</dbReference>
<feature type="domain" description="NAD(P)-binding" evidence="1">
    <location>
        <begin position="17"/>
        <end position="188"/>
    </location>
</feature>
<dbReference type="EMBL" id="JAHKNI010000001">
    <property type="protein sequence ID" value="MBU3060585.1"/>
    <property type="molecule type" value="Genomic_DNA"/>
</dbReference>
<dbReference type="Gene3D" id="3.40.50.720">
    <property type="entry name" value="NAD(P)-binding Rossmann-like Domain"/>
    <property type="match status" value="1"/>
</dbReference>
<dbReference type="InterPro" id="IPR036291">
    <property type="entry name" value="NAD(P)-bd_dom_sf"/>
</dbReference>